<dbReference type="Pfam" id="PF01478">
    <property type="entry name" value="Peptidase_A24"/>
    <property type="match status" value="1"/>
</dbReference>
<evidence type="ECO:0000313" key="12">
    <source>
        <dbReference type="Proteomes" id="UP000612585"/>
    </source>
</evidence>
<dbReference type="GO" id="GO:0006465">
    <property type="term" value="P:signal peptide processing"/>
    <property type="evidence" value="ECO:0007669"/>
    <property type="project" value="TreeGrafter"/>
</dbReference>
<keyword evidence="6 8" id="KW-0472">Membrane</keyword>
<keyword evidence="3" id="KW-1003">Cell membrane</keyword>
<dbReference type="PANTHER" id="PTHR30487">
    <property type="entry name" value="TYPE 4 PREPILIN-LIKE PROTEINS LEADER PEPTIDE-PROCESSING ENZYME"/>
    <property type="match status" value="1"/>
</dbReference>
<evidence type="ECO:0000256" key="4">
    <source>
        <dbReference type="ARBA" id="ARBA00022692"/>
    </source>
</evidence>
<comment type="similarity">
    <text evidence="2">Belongs to the peptidase A24 family.</text>
</comment>
<evidence type="ECO:0000256" key="5">
    <source>
        <dbReference type="ARBA" id="ARBA00022989"/>
    </source>
</evidence>
<dbReference type="EMBL" id="BOPG01000075">
    <property type="protein sequence ID" value="GIJ62087.1"/>
    <property type="molecule type" value="Genomic_DNA"/>
</dbReference>
<keyword evidence="5 8" id="KW-1133">Transmembrane helix</keyword>
<dbReference type="Proteomes" id="UP000612585">
    <property type="component" value="Unassembled WGS sequence"/>
</dbReference>
<dbReference type="InterPro" id="IPR000045">
    <property type="entry name" value="Prepilin_IV_endopep_pep"/>
</dbReference>
<comment type="caution">
    <text evidence="11">The sequence shown here is derived from an EMBL/GenBank/DDBJ whole genome shotgun (WGS) entry which is preliminary data.</text>
</comment>
<feature type="domain" description="Prepilin peptidase A24 N-terminal" evidence="10">
    <location>
        <begin position="105"/>
        <end position="163"/>
    </location>
</feature>
<evidence type="ECO:0000259" key="10">
    <source>
        <dbReference type="Pfam" id="PF06750"/>
    </source>
</evidence>
<comment type="subcellular location">
    <subcellularLocation>
        <location evidence="1">Cell membrane</location>
        <topology evidence="1">Multi-pass membrane protein</topology>
    </subcellularLocation>
</comment>
<keyword evidence="4 8" id="KW-0812">Transmembrane</keyword>
<feature type="transmembrane region" description="Helical" evidence="8">
    <location>
        <begin position="222"/>
        <end position="242"/>
    </location>
</feature>
<dbReference type="PANTHER" id="PTHR30487:SF0">
    <property type="entry name" value="PREPILIN LEADER PEPTIDASE_N-METHYLTRANSFERASE-RELATED"/>
    <property type="match status" value="1"/>
</dbReference>
<dbReference type="Pfam" id="PF06750">
    <property type="entry name" value="A24_N_bact"/>
    <property type="match status" value="1"/>
</dbReference>
<feature type="transmembrane region" description="Helical" evidence="8">
    <location>
        <begin position="254"/>
        <end position="282"/>
    </location>
</feature>
<accession>A0A8J3ZDP9</accession>
<evidence type="ECO:0000259" key="9">
    <source>
        <dbReference type="Pfam" id="PF01478"/>
    </source>
</evidence>
<evidence type="ECO:0000313" key="11">
    <source>
        <dbReference type="EMBL" id="GIJ62087.1"/>
    </source>
</evidence>
<feature type="transmembrane region" description="Helical" evidence="8">
    <location>
        <begin position="302"/>
        <end position="319"/>
    </location>
</feature>
<name>A0A8J3ZDP9_9ACTN</name>
<dbReference type="GO" id="GO:0004190">
    <property type="term" value="F:aspartic-type endopeptidase activity"/>
    <property type="evidence" value="ECO:0007669"/>
    <property type="project" value="TreeGrafter"/>
</dbReference>
<evidence type="ECO:0000256" key="8">
    <source>
        <dbReference type="SAM" id="Phobius"/>
    </source>
</evidence>
<feature type="transmembrane region" description="Helical" evidence="8">
    <location>
        <begin position="196"/>
        <end position="216"/>
    </location>
</feature>
<dbReference type="GO" id="GO:0005886">
    <property type="term" value="C:plasma membrane"/>
    <property type="evidence" value="ECO:0007669"/>
    <property type="project" value="TreeGrafter"/>
</dbReference>
<evidence type="ECO:0000256" key="7">
    <source>
        <dbReference type="SAM" id="MobiDB-lite"/>
    </source>
</evidence>
<evidence type="ECO:0000256" key="6">
    <source>
        <dbReference type="ARBA" id="ARBA00023136"/>
    </source>
</evidence>
<protein>
    <recommendedName>
        <fullName evidence="13">Prepilin peptidase</fullName>
    </recommendedName>
</protein>
<reference evidence="11" key="1">
    <citation type="submission" date="2021-01" db="EMBL/GenBank/DDBJ databases">
        <title>Whole genome shotgun sequence of Virgisporangium aurantiacum NBRC 16421.</title>
        <authorList>
            <person name="Komaki H."/>
            <person name="Tamura T."/>
        </authorList>
    </citation>
    <scope>NUCLEOTIDE SEQUENCE</scope>
    <source>
        <strain evidence="11">NBRC 16421</strain>
    </source>
</reference>
<keyword evidence="12" id="KW-1185">Reference proteome</keyword>
<feature type="transmembrane region" description="Helical" evidence="8">
    <location>
        <begin position="168"/>
        <end position="189"/>
    </location>
</feature>
<feature type="region of interest" description="Disordered" evidence="7">
    <location>
        <begin position="34"/>
        <end position="54"/>
    </location>
</feature>
<feature type="transmembrane region" description="Helical" evidence="8">
    <location>
        <begin position="142"/>
        <end position="162"/>
    </location>
</feature>
<feature type="transmembrane region" description="Helical" evidence="8">
    <location>
        <begin position="70"/>
        <end position="91"/>
    </location>
</feature>
<dbReference type="AlphaFoldDB" id="A0A8J3ZDP9"/>
<dbReference type="InterPro" id="IPR010627">
    <property type="entry name" value="Prepilin_pept_A24_N"/>
</dbReference>
<evidence type="ECO:0008006" key="13">
    <source>
        <dbReference type="Google" id="ProtNLM"/>
    </source>
</evidence>
<gene>
    <name evidence="11" type="ORF">Vau01_096030</name>
</gene>
<evidence type="ECO:0000256" key="2">
    <source>
        <dbReference type="ARBA" id="ARBA00005801"/>
    </source>
</evidence>
<sequence length="320" mass="31892">MEAGRCDPATYARSGRGPLRVAYARAGCADWNDAGRDPPPRKCHPRSSWGGPVLDRHGHTPMSTMLGSGMGSGLATVVAAAGLAVLAGPWLRGLVFAHTVPYGTPPRSRCPTCGQPVVAVALRGLVAVGPLNGRCPNCSWQVGPPVAAVEVLAALVLAVLAIRAPSGWVLAAWCWAGLLGVALALIDAAVYRLPDILTTAAATGSATLLTVAAVTTGELSTLASAGLGAAGLGVFYLVLVIVPGAGMGRGDAQLAVVIGGCLGWLGPTVVVTATVAAVLLAAGHVLAGLAAGRLGRRDTVPFGPFMLIGALVAVASATAS</sequence>
<evidence type="ECO:0000256" key="3">
    <source>
        <dbReference type="ARBA" id="ARBA00022475"/>
    </source>
</evidence>
<organism evidence="11 12">
    <name type="scientific">Virgisporangium aurantiacum</name>
    <dbReference type="NCBI Taxonomy" id="175570"/>
    <lineage>
        <taxon>Bacteria</taxon>
        <taxon>Bacillati</taxon>
        <taxon>Actinomycetota</taxon>
        <taxon>Actinomycetes</taxon>
        <taxon>Micromonosporales</taxon>
        <taxon>Micromonosporaceae</taxon>
        <taxon>Virgisporangium</taxon>
    </lineage>
</organism>
<feature type="domain" description="Prepilin type IV endopeptidase peptidase" evidence="9">
    <location>
        <begin position="180"/>
        <end position="280"/>
    </location>
</feature>
<evidence type="ECO:0000256" key="1">
    <source>
        <dbReference type="ARBA" id="ARBA00004651"/>
    </source>
</evidence>
<proteinExistence type="inferred from homology"/>
<dbReference type="InterPro" id="IPR050882">
    <property type="entry name" value="Prepilin_peptidase/N-MTase"/>
</dbReference>